<gene>
    <name evidence="1" type="primary">107</name>
    <name evidence="1" type="ORF">LITTLEE_107</name>
</gene>
<dbReference type="RefSeq" id="YP_009637018.1">
    <property type="nucleotide sequence ID" value="NC_042322.1"/>
</dbReference>
<evidence type="ECO:0000313" key="2">
    <source>
        <dbReference type="Proteomes" id="UP000008414"/>
    </source>
</evidence>
<evidence type="ECO:0000313" key="1">
    <source>
        <dbReference type="EMBL" id="AEK09487.1"/>
    </source>
</evidence>
<dbReference type="GeneID" id="40233764"/>
<proteinExistence type="predicted"/>
<dbReference type="Proteomes" id="UP000008414">
    <property type="component" value="Segment"/>
</dbReference>
<sequence>MIFVEIECDNPNCPNGSEYVDVYLDAWHRGAPINTYLPEGWRVANTVECPDCAGIEE</sequence>
<reference evidence="1 2" key="1">
    <citation type="journal article" date="2012" name="J. Virol.">
        <title>Complete Genome Sequences of 138 Mycobacteriophages.</title>
        <authorList>
            <consortium name="the Science Education Alliance Phage Hunters Advancing Genomics and Evolutionary Science Program"/>
            <consortium name="the KwaZulu-Natal Research Institute for Tuberculosis and HIV Mycobacterial Genetics Course Students"/>
            <consortium name="the Phage Hunters Integrating Research and Education Program"/>
            <person name="Hatfull G.F."/>
        </authorList>
    </citation>
    <scope>NUCLEOTIDE SEQUENCE [LARGE SCALE GENOMIC DNA]</scope>
    <source>
        <strain evidence="1">LittleE</strain>
    </source>
</reference>
<keyword evidence="2" id="KW-1185">Reference proteome</keyword>
<protein>
    <submittedName>
        <fullName evidence="1">Uncharacterized protein</fullName>
    </submittedName>
</protein>
<dbReference type="EMBL" id="JF937101">
    <property type="protein sequence ID" value="AEK09487.1"/>
    <property type="molecule type" value="Genomic_DNA"/>
</dbReference>
<accession>G1D3Z2</accession>
<organism evidence="1 2">
    <name type="scientific">Mycobacterium phage LittleE</name>
    <dbReference type="NCBI Taxonomy" id="2922212"/>
    <lineage>
        <taxon>Viruses</taxon>
        <taxon>Duplodnaviria</taxon>
        <taxon>Heunggongvirae</taxon>
        <taxon>Uroviricota</taxon>
        <taxon>Caudoviricetes</taxon>
        <taxon>Omegavirus</taxon>
        <taxon>Omegavirus littlee</taxon>
    </lineage>
</organism>
<name>G1D3Z2_9CAUD</name>
<dbReference type="OrthoDB" id="22892at10239"/>